<feature type="transmembrane region" description="Helical" evidence="7">
    <location>
        <begin position="88"/>
        <end position="108"/>
    </location>
</feature>
<evidence type="ECO:0000256" key="3">
    <source>
        <dbReference type="ARBA" id="ARBA00022692"/>
    </source>
</evidence>
<feature type="transmembrane region" description="Helical" evidence="7">
    <location>
        <begin position="210"/>
        <end position="234"/>
    </location>
</feature>
<keyword evidence="5 7" id="KW-0472">Membrane</keyword>
<evidence type="ECO:0000256" key="6">
    <source>
        <dbReference type="SAM" id="MobiDB-lite"/>
    </source>
</evidence>
<keyword evidence="10" id="KW-1185">Reference proteome</keyword>
<feature type="transmembrane region" description="Helical" evidence="7">
    <location>
        <begin position="140"/>
        <end position="159"/>
    </location>
</feature>
<dbReference type="GO" id="GO:0016020">
    <property type="term" value="C:membrane"/>
    <property type="evidence" value="ECO:0007669"/>
    <property type="project" value="UniProtKB-SubCell"/>
</dbReference>
<dbReference type="PATRIC" id="fig|584657.3.peg.505"/>
<feature type="transmembrane region" description="Helical" evidence="7">
    <location>
        <begin position="33"/>
        <end position="51"/>
    </location>
</feature>
<feature type="compositionally biased region" description="Basic residues" evidence="6">
    <location>
        <begin position="312"/>
        <end position="321"/>
    </location>
</feature>
<accession>W9GRS0</accession>
<feature type="domain" description="EamA" evidence="8">
    <location>
        <begin position="144"/>
        <end position="282"/>
    </location>
</feature>
<evidence type="ECO:0000313" key="10">
    <source>
        <dbReference type="Proteomes" id="UP000019494"/>
    </source>
</evidence>
<feature type="transmembrane region" description="Helical" evidence="7">
    <location>
        <begin position="171"/>
        <end position="190"/>
    </location>
</feature>
<dbReference type="AlphaFoldDB" id="W9GRS0"/>
<feature type="transmembrane region" description="Helical" evidence="7">
    <location>
        <begin position="7"/>
        <end position="27"/>
    </location>
</feature>
<evidence type="ECO:0000256" key="2">
    <source>
        <dbReference type="ARBA" id="ARBA00007362"/>
    </source>
</evidence>
<evidence type="ECO:0000256" key="7">
    <source>
        <dbReference type="SAM" id="Phobius"/>
    </source>
</evidence>
<dbReference type="InterPro" id="IPR037185">
    <property type="entry name" value="EmrE-like"/>
</dbReference>
<protein>
    <submittedName>
        <fullName evidence="9">Membrane protein</fullName>
    </submittedName>
</protein>
<dbReference type="Proteomes" id="UP000019494">
    <property type="component" value="Unassembled WGS sequence"/>
</dbReference>
<evidence type="ECO:0000256" key="1">
    <source>
        <dbReference type="ARBA" id="ARBA00004141"/>
    </source>
</evidence>
<feature type="transmembrane region" description="Helical" evidence="7">
    <location>
        <begin position="115"/>
        <end position="134"/>
    </location>
</feature>
<comment type="similarity">
    <text evidence="2">Belongs to the EamA transporter family.</text>
</comment>
<evidence type="ECO:0000259" key="8">
    <source>
        <dbReference type="Pfam" id="PF00892"/>
    </source>
</evidence>
<dbReference type="InterPro" id="IPR000620">
    <property type="entry name" value="EamA_dom"/>
</dbReference>
<evidence type="ECO:0000313" key="9">
    <source>
        <dbReference type="EMBL" id="EWT07493.1"/>
    </source>
</evidence>
<gene>
    <name evidence="9" type="ORF">N864_04155</name>
</gene>
<evidence type="ECO:0000256" key="5">
    <source>
        <dbReference type="ARBA" id="ARBA00023136"/>
    </source>
</evidence>
<feature type="transmembrane region" description="Helical" evidence="7">
    <location>
        <begin position="241"/>
        <end position="261"/>
    </location>
</feature>
<feature type="transmembrane region" description="Helical" evidence="7">
    <location>
        <begin position="267"/>
        <end position="287"/>
    </location>
</feature>
<dbReference type="RefSeq" id="WP_081793304.1">
    <property type="nucleotide sequence ID" value="NZ_AWQS01000010.1"/>
</dbReference>
<name>W9GRS0_9MICO</name>
<comment type="caution">
    <text evidence="9">The sequence shown here is derived from an EMBL/GenBank/DDBJ whole genome shotgun (WGS) entry which is preliminary data.</text>
</comment>
<comment type="subcellular location">
    <subcellularLocation>
        <location evidence="1">Membrane</location>
        <topology evidence="1">Multi-pass membrane protein</topology>
    </subcellularLocation>
</comment>
<keyword evidence="4 7" id="KW-1133">Transmembrane helix</keyword>
<feature type="transmembrane region" description="Helical" evidence="7">
    <location>
        <begin position="58"/>
        <end position="82"/>
    </location>
</feature>
<dbReference type="EMBL" id="AWQS01000010">
    <property type="protein sequence ID" value="EWT07493.1"/>
    <property type="molecule type" value="Genomic_DNA"/>
</dbReference>
<reference evidence="10" key="1">
    <citation type="submission" date="2013-08" db="EMBL/GenBank/DDBJ databases">
        <title>Intrasporangium oryzae NRRL B-24470.</title>
        <authorList>
            <person name="Liu H."/>
            <person name="Wang G."/>
        </authorList>
    </citation>
    <scope>NUCLEOTIDE SEQUENCE [LARGE SCALE GENOMIC DNA]</scope>
    <source>
        <strain evidence="10">Q5-1</strain>
    </source>
</reference>
<organism evidence="9 10">
    <name type="scientific">Intrasporangium chromatireducens Q5-1</name>
    <dbReference type="NCBI Taxonomy" id="584657"/>
    <lineage>
        <taxon>Bacteria</taxon>
        <taxon>Bacillati</taxon>
        <taxon>Actinomycetota</taxon>
        <taxon>Actinomycetes</taxon>
        <taxon>Micrococcales</taxon>
        <taxon>Intrasporangiaceae</taxon>
        <taxon>Intrasporangium</taxon>
    </lineage>
</organism>
<dbReference type="PANTHER" id="PTHR32322">
    <property type="entry name" value="INNER MEMBRANE TRANSPORTER"/>
    <property type="match status" value="1"/>
</dbReference>
<dbReference type="OrthoDB" id="9812521at2"/>
<feature type="compositionally biased region" description="Basic and acidic residues" evidence="6">
    <location>
        <begin position="295"/>
        <end position="305"/>
    </location>
</feature>
<feature type="region of interest" description="Disordered" evidence="6">
    <location>
        <begin position="288"/>
        <end position="321"/>
    </location>
</feature>
<dbReference type="SUPFAM" id="SSF103481">
    <property type="entry name" value="Multidrug resistance efflux transporter EmrE"/>
    <property type="match status" value="2"/>
</dbReference>
<dbReference type="InterPro" id="IPR050638">
    <property type="entry name" value="AA-Vitamin_Transporters"/>
</dbReference>
<proteinExistence type="inferred from homology"/>
<feature type="domain" description="EamA" evidence="8">
    <location>
        <begin position="7"/>
        <end position="130"/>
    </location>
</feature>
<keyword evidence="3 7" id="KW-0812">Transmembrane</keyword>
<dbReference type="PANTHER" id="PTHR32322:SF9">
    <property type="entry name" value="AMINO-ACID METABOLITE EFFLUX PUMP-RELATED"/>
    <property type="match status" value="1"/>
</dbReference>
<evidence type="ECO:0000256" key="4">
    <source>
        <dbReference type="ARBA" id="ARBA00022989"/>
    </source>
</evidence>
<dbReference type="Pfam" id="PF00892">
    <property type="entry name" value="EamA"/>
    <property type="match status" value="2"/>
</dbReference>
<sequence>MPFRHRLLAGLVAVMWGVNFLAIHLSLEQFPPLFLVALRFALLAVPTVLFVPRPNVPIRWLVGYGLGFGVIQFTFLYTGMAAGMPTGLASLVLQASGPFTLVLGALLLRERVRLVQWAGILLAILGMGLVGLSQAEAAQFLPFVLVLVGGLGWALGNLSSRLAKPAKPLHLAMWMSVVVPVPMLALSLVVEGPSAIGHSLATSWSPAAAPAWAGLVYTVVIATVAGSGVWTWLLARHPAGVVAPFSMLVPIVGILTAAVVLGERPTLLEYVGGAIVVTGVIVGSRLGRDTAGPDPRSDRTADGPPRDALAPRRLHRTMGAR</sequence>